<protein>
    <submittedName>
        <fullName evidence="1">Inositol monophosphatase, putative</fullName>
    </submittedName>
</protein>
<dbReference type="EMBL" id="BLIY01000024">
    <property type="protein sequence ID" value="GFE55691.1"/>
    <property type="molecule type" value="Genomic_DNA"/>
</dbReference>
<comment type="caution">
    <text evidence="1">The sequence shown here is derived from an EMBL/GenBank/DDBJ whole genome shotgun (WGS) entry which is preliminary data.</text>
</comment>
<sequence>MKFNTTSTFKGLVNSLGNINRLKPSTRTNLLDAYKITPLNKKHAHVALYAGDWTKINCDCIHFHDEGTLRRQLVLARIAKYDPELKEVSEQSMSGDSNPEEQFKILRINNYMPHIRLVSYGNLVGIGNALALQQLKSLLVPLETSGKSDYDSLVLMMQYAKQLGMLERVILCTEDNNTWSILNKLLMS</sequence>
<keyword evidence="2" id="KW-1185">Reference proteome</keyword>
<evidence type="ECO:0000313" key="2">
    <source>
        <dbReference type="Proteomes" id="UP001057455"/>
    </source>
</evidence>
<dbReference type="Proteomes" id="UP001057455">
    <property type="component" value="Unassembled WGS sequence"/>
</dbReference>
<dbReference type="OrthoDB" id="10335503at2759"/>
<accession>A0A9W5WW78</accession>
<name>A0A9W5WW78_BABOV</name>
<organism evidence="1 2">
    <name type="scientific">Babesia ovis</name>
    <dbReference type="NCBI Taxonomy" id="5869"/>
    <lineage>
        <taxon>Eukaryota</taxon>
        <taxon>Sar</taxon>
        <taxon>Alveolata</taxon>
        <taxon>Apicomplexa</taxon>
        <taxon>Aconoidasida</taxon>
        <taxon>Piroplasmida</taxon>
        <taxon>Babesiidae</taxon>
        <taxon>Babesia</taxon>
    </lineage>
</organism>
<dbReference type="AlphaFoldDB" id="A0A9W5WW78"/>
<evidence type="ECO:0000313" key="1">
    <source>
        <dbReference type="EMBL" id="GFE55691.1"/>
    </source>
</evidence>
<reference evidence="1" key="1">
    <citation type="submission" date="2019-12" db="EMBL/GenBank/DDBJ databases">
        <title>Genome sequence of Babesia ovis.</title>
        <authorList>
            <person name="Yamagishi J."/>
            <person name="Sevinc F."/>
            <person name="Xuan X."/>
        </authorList>
    </citation>
    <scope>NUCLEOTIDE SEQUENCE</scope>
    <source>
        <strain evidence="1">Selcuk</strain>
    </source>
</reference>
<proteinExistence type="predicted"/>
<gene>
    <name evidence="1" type="ORF">BaOVIS_030950</name>
</gene>